<dbReference type="AlphaFoldDB" id="A0A2U8E545"/>
<evidence type="ECO:0000259" key="2">
    <source>
        <dbReference type="Pfam" id="PF01882"/>
    </source>
</evidence>
<dbReference type="OrthoDB" id="9778037at2"/>
<keyword evidence="1" id="KW-0472">Membrane</keyword>
<feature type="transmembrane region" description="Helical" evidence="1">
    <location>
        <begin position="33"/>
        <end position="52"/>
    </location>
</feature>
<dbReference type="Pfam" id="PF01882">
    <property type="entry name" value="DUF58"/>
    <property type="match status" value="1"/>
</dbReference>
<sequence length="447" mass="50026">MTFLPSTRLLWLVFAVVLLAVPAGPMPGLMPVCFAALAIVVLLALLDLALSLRGVRMPGVSIPDVVRFSKDRPGVIPVSFSNETGRAMELRFALGLPKVFAAKDNELWVRLPAGAKKSRAQIEWACTPSRRGRFANAALACCEAGSRMGLWRLRARARLECELRVYPNLFSERRQLAAVFLDRGQFGAKLQRTVGRGREFEKMREYLPGDGFDEIHWKATAKRGHPVTKVFQAERTQEIYVVIDMSRLSGRLVTHEGVTQTVLERYLTSALVLFLAAQRQGDRFGVIAYDDRVRVSLRAGNGAAHYAACREALHTLQPGEVTPDMAEVARHIRLRQRQRALLFFLTDLSDPVLAEDFARHAPLLARQHLMLVSQLRGPGVEPLFANKGAEGRGDLYARLAGHMRWEEMQALIRTLKQNNITAAVLDDDAFVANLVTQYLQVKRRQLL</sequence>
<accession>A0A2U8E545</accession>
<evidence type="ECO:0000313" key="4">
    <source>
        <dbReference type="Proteomes" id="UP000244896"/>
    </source>
</evidence>
<feature type="domain" description="DUF58" evidence="2">
    <location>
        <begin position="203"/>
        <end position="372"/>
    </location>
</feature>
<dbReference type="PANTHER" id="PTHR33608">
    <property type="entry name" value="BLL2464 PROTEIN"/>
    <property type="match status" value="1"/>
</dbReference>
<keyword evidence="1" id="KW-1133">Transmembrane helix</keyword>
<keyword evidence="4" id="KW-1185">Reference proteome</keyword>
<dbReference type="KEGG" id="elut:CKA38_12575"/>
<proteinExistence type="predicted"/>
<dbReference type="RefSeq" id="WP_108825786.1">
    <property type="nucleotide sequence ID" value="NZ_CP023004.1"/>
</dbReference>
<organism evidence="3 4">
    <name type="scientific">Ereboglobus luteus</name>
    <dbReference type="NCBI Taxonomy" id="1796921"/>
    <lineage>
        <taxon>Bacteria</taxon>
        <taxon>Pseudomonadati</taxon>
        <taxon>Verrucomicrobiota</taxon>
        <taxon>Opitutia</taxon>
        <taxon>Opitutales</taxon>
        <taxon>Opitutaceae</taxon>
        <taxon>Ereboglobus</taxon>
    </lineage>
</organism>
<protein>
    <recommendedName>
        <fullName evidence="2">DUF58 domain-containing protein</fullName>
    </recommendedName>
</protein>
<reference evidence="3 4" key="1">
    <citation type="journal article" date="2018" name="Syst. Appl. Microbiol.">
        <title>Ereboglobus luteus gen. nov. sp. nov. from cockroach guts, and new insights into the oxygen relationship of the genera Opitutus and Didymococcus (Verrucomicrobia: Opitutaceae).</title>
        <authorList>
            <person name="Tegtmeier D."/>
            <person name="Belitz A."/>
            <person name="Radek R."/>
            <person name="Heimerl T."/>
            <person name="Brune A."/>
        </authorList>
    </citation>
    <scope>NUCLEOTIDE SEQUENCE [LARGE SCALE GENOMIC DNA]</scope>
    <source>
        <strain evidence="3 4">Ho45</strain>
    </source>
</reference>
<dbReference type="SUPFAM" id="SSF53300">
    <property type="entry name" value="vWA-like"/>
    <property type="match status" value="1"/>
</dbReference>
<dbReference type="InterPro" id="IPR002881">
    <property type="entry name" value="DUF58"/>
</dbReference>
<dbReference type="PANTHER" id="PTHR33608:SF3">
    <property type="entry name" value="SLR2013 PROTEIN"/>
    <property type="match status" value="1"/>
</dbReference>
<dbReference type="Proteomes" id="UP000244896">
    <property type="component" value="Chromosome"/>
</dbReference>
<evidence type="ECO:0000256" key="1">
    <source>
        <dbReference type="SAM" id="Phobius"/>
    </source>
</evidence>
<name>A0A2U8E545_9BACT</name>
<keyword evidence="1" id="KW-0812">Transmembrane</keyword>
<evidence type="ECO:0000313" key="3">
    <source>
        <dbReference type="EMBL" id="AWI09971.1"/>
    </source>
</evidence>
<dbReference type="InterPro" id="IPR036465">
    <property type="entry name" value="vWFA_dom_sf"/>
</dbReference>
<gene>
    <name evidence="3" type="ORF">CKA38_12575</name>
</gene>
<dbReference type="EMBL" id="CP023004">
    <property type="protein sequence ID" value="AWI09971.1"/>
    <property type="molecule type" value="Genomic_DNA"/>
</dbReference>